<feature type="signal peptide" evidence="2">
    <location>
        <begin position="1"/>
        <end position="19"/>
    </location>
</feature>
<evidence type="ECO:0000256" key="1">
    <source>
        <dbReference type="SAM" id="MobiDB-lite"/>
    </source>
</evidence>
<dbReference type="Proteomes" id="UP000271889">
    <property type="component" value="Unassembled WGS sequence"/>
</dbReference>
<dbReference type="OrthoDB" id="5792172at2759"/>
<keyword evidence="4" id="KW-1185">Reference proteome</keyword>
<accession>A0A3P6SWP3</accession>
<evidence type="ECO:0000256" key="2">
    <source>
        <dbReference type="SAM" id="SignalP"/>
    </source>
</evidence>
<feature type="chain" id="PRO_5018313805" evidence="2">
    <location>
        <begin position="20"/>
        <end position="108"/>
    </location>
</feature>
<feature type="region of interest" description="Disordered" evidence="1">
    <location>
        <begin position="87"/>
        <end position="108"/>
    </location>
</feature>
<sequence length="108" mass="12748">MQSVRIVLLVALIALQASADNMFNEYFKRGMYECALDYLKDIQEIHRYVQKAAARQDECRKKASLTDKTFPKTNIAPLDEYIEKMKQEEEEEVEETKTKRQNRAKRTL</sequence>
<proteinExistence type="predicted"/>
<gene>
    <name evidence="3" type="ORF">CGOC_LOCUS4193</name>
</gene>
<evidence type="ECO:0000313" key="3">
    <source>
        <dbReference type="EMBL" id="VDK58028.1"/>
    </source>
</evidence>
<organism evidence="3 4">
    <name type="scientific">Cylicostephanus goldi</name>
    <name type="common">Nematode worm</name>
    <dbReference type="NCBI Taxonomy" id="71465"/>
    <lineage>
        <taxon>Eukaryota</taxon>
        <taxon>Metazoa</taxon>
        <taxon>Ecdysozoa</taxon>
        <taxon>Nematoda</taxon>
        <taxon>Chromadorea</taxon>
        <taxon>Rhabditida</taxon>
        <taxon>Rhabditina</taxon>
        <taxon>Rhabditomorpha</taxon>
        <taxon>Strongyloidea</taxon>
        <taxon>Strongylidae</taxon>
        <taxon>Cylicostephanus</taxon>
    </lineage>
</organism>
<feature type="compositionally biased region" description="Basic residues" evidence="1">
    <location>
        <begin position="99"/>
        <end position="108"/>
    </location>
</feature>
<protein>
    <submittedName>
        <fullName evidence="3">Uncharacterized protein</fullName>
    </submittedName>
</protein>
<name>A0A3P6SWP3_CYLGO</name>
<reference evidence="3 4" key="1">
    <citation type="submission" date="2018-11" db="EMBL/GenBank/DDBJ databases">
        <authorList>
            <consortium name="Pathogen Informatics"/>
        </authorList>
    </citation>
    <scope>NUCLEOTIDE SEQUENCE [LARGE SCALE GENOMIC DNA]</scope>
</reference>
<keyword evidence="2" id="KW-0732">Signal</keyword>
<dbReference type="AlphaFoldDB" id="A0A3P6SWP3"/>
<evidence type="ECO:0000313" key="4">
    <source>
        <dbReference type="Proteomes" id="UP000271889"/>
    </source>
</evidence>
<dbReference type="EMBL" id="UYRV01011308">
    <property type="protein sequence ID" value="VDK58028.1"/>
    <property type="molecule type" value="Genomic_DNA"/>
</dbReference>